<sequence>MDPASLSDSDFEVIADYSNKPITKLIQKVNLEPDFKKELSNLRRRLMNNLLLMASLIQLSLQAYLKRNKKKIVQMILFKKKMKNKKTMLDERLIVLKMNANGQHQLFQSKDQLQIKPKDDIATNLNILLHLVEKYCPLIKFQMISLIIK</sequence>
<name>A0AA86Q3T5_9EUKA</name>
<comment type="caution">
    <text evidence="1">The sequence shown here is derived from an EMBL/GenBank/DDBJ whole genome shotgun (WGS) entry which is preliminary data.</text>
</comment>
<accession>A0AA86Q3T5</accession>
<reference evidence="1" key="1">
    <citation type="submission" date="2023-06" db="EMBL/GenBank/DDBJ databases">
        <authorList>
            <person name="Kurt Z."/>
        </authorList>
    </citation>
    <scope>NUCLEOTIDE SEQUENCE</scope>
</reference>
<protein>
    <submittedName>
        <fullName evidence="2">Hypothetical_protein</fullName>
    </submittedName>
</protein>
<organism evidence="1">
    <name type="scientific">Hexamita inflata</name>
    <dbReference type="NCBI Taxonomy" id="28002"/>
    <lineage>
        <taxon>Eukaryota</taxon>
        <taxon>Metamonada</taxon>
        <taxon>Diplomonadida</taxon>
        <taxon>Hexamitidae</taxon>
        <taxon>Hexamitinae</taxon>
        <taxon>Hexamita</taxon>
    </lineage>
</organism>
<dbReference type="Proteomes" id="UP001642409">
    <property type="component" value="Unassembled WGS sequence"/>
</dbReference>
<dbReference type="EMBL" id="CAXDID020000121">
    <property type="protein sequence ID" value="CAL6031887.1"/>
    <property type="molecule type" value="Genomic_DNA"/>
</dbReference>
<dbReference type="EMBL" id="CATOUU010000806">
    <property type="protein sequence ID" value="CAI9950016.1"/>
    <property type="molecule type" value="Genomic_DNA"/>
</dbReference>
<evidence type="ECO:0000313" key="2">
    <source>
        <dbReference type="EMBL" id="CAL6031887.1"/>
    </source>
</evidence>
<reference evidence="2 3" key="2">
    <citation type="submission" date="2024-07" db="EMBL/GenBank/DDBJ databases">
        <authorList>
            <person name="Akdeniz Z."/>
        </authorList>
    </citation>
    <scope>NUCLEOTIDE SEQUENCE [LARGE SCALE GENOMIC DNA]</scope>
</reference>
<keyword evidence="3" id="KW-1185">Reference proteome</keyword>
<evidence type="ECO:0000313" key="3">
    <source>
        <dbReference type="Proteomes" id="UP001642409"/>
    </source>
</evidence>
<proteinExistence type="predicted"/>
<gene>
    <name evidence="2" type="ORF">HINF_LOCUS34218</name>
    <name evidence="1" type="ORF">HINF_LOCUS37661</name>
</gene>
<dbReference type="AlphaFoldDB" id="A0AA86Q3T5"/>
<evidence type="ECO:0000313" key="1">
    <source>
        <dbReference type="EMBL" id="CAI9950016.1"/>
    </source>
</evidence>